<feature type="region of interest" description="Disordered" evidence="1">
    <location>
        <begin position="852"/>
        <end position="933"/>
    </location>
</feature>
<feature type="region of interest" description="Disordered" evidence="1">
    <location>
        <begin position="1"/>
        <end position="20"/>
    </location>
</feature>
<comment type="caution">
    <text evidence="2">The sequence shown here is derived from an EMBL/GenBank/DDBJ whole genome shotgun (WGS) entry which is preliminary data.</text>
</comment>
<dbReference type="EMBL" id="JABSNW010000003">
    <property type="protein sequence ID" value="KAL2889332.1"/>
    <property type="molecule type" value="Genomic_DNA"/>
</dbReference>
<feature type="compositionally biased region" description="Polar residues" evidence="1">
    <location>
        <begin position="294"/>
        <end position="303"/>
    </location>
</feature>
<organism evidence="2 3">
    <name type="scientific">Ceratocystis lukuohia</name>
    <dbReference type="NCBI Taxonomy" id="2019550"/>
    <lineage>
        <taxon>Eukaryota</taxon>
        <taxon>Fungi</taxon>
        <taxon>Dikarya</taxon>
        <taxon>Ascomycota</taxon>
        <taxon>Pezizomycotina</taxon>
        <taxon>Sordariomycetes</taxon>
        <taxon>Hypocreomycetidae</taxon>
        <taxon>Microascales</taxon>
        <taxon>Ceratocystidaceae</taxon>
        <taxon>Ceratocystis</taxon>
    </lineage>
</organism>
<gene>
    <name evidence="2" type="ORF">HOO65_030833</name>
</gene>
<feature type="region of interest" description="Disordered" evidence="1">
    <location>
        <begin position="226"/>
        <end position="277"/>
    </location>
</feature>
<feature type="compositionally biased region" description="Polar residues" evidence="1">
    <location>
        <begin position="663"/>
        <end position="682"/>
    </location>
</feature>
<evidence type="ECO:0000313" key="3">
    <source>
        <dbReference type="Proteomes" id="UP001610728"/>
    </source>
</evidence>
<feature type="region of interest" description="Disordered" evidence="1">
    <location>
        <begin position="395"/>
        <end position="432"/>
    </location>
</feature>
<accession>A0ABR4MM11</accession>
<name>A0ABR4MM11_9PEZI</name>
<feature type="compositionally biased region" description="Basic and acidic residues" evidence="1">
    <location>
        <begin position="923"/>
        <end position="933"/>
    </location>
</feature>
<proteinExistence type="predicted"/>
<evidence type="ECO:0000256" key="1">
    <source>
        <dbReference type="SAM" id="MobiDB-lite"/>
    </source>
</evidence>
<feature type="region of interest" description="Disordered" evidence="1">
    <location>
        <begin position="62"/>
        <end position="105"/>
    </location>
</feature>
<protein>
    <submittedName>
        <fullName evidence="2">Glucan 4-alpha-glucosidase-like protein</fullName>
    </submittedName>
</protein>
<feature type="region of interest" description="Disordered" evidence="1">
    <location>
        <begin position="145"/>
        <end position="169"/>
    </location>
</feature>
<feature type="compositionally biased region" description="Polar residues" evidence="1">
    <location>
        <begin position="70"/>
        <end position="89"/>
    </location>
</feature>
<dbReference type="Proteomes" id="UP001610728">
    <property type="component" value="Unassembled WGS sequence"/>
</dbReference>
<sequence>MDNPWGSPWANPASRTPSPSRASVFFATNITSGNNVSQPSSLFPKTQILDLNETSLWSADDDDGFGDWANPSSQNNSLDTSFTTLQGENDCNGRQPHEIRPDKQTSVISAAPLLQQENGMSVSTNTSNNTATVEITVDPWATAEDASSFDDCDDNPPRLSEDKSSLASIRDEAIESPITPIDPSSLHIQTVFEPTPESPHQVNLESDKQIISQPPLDGSVNAEAELATSPGRLLSPLESPSAQRTPKLPQDPSGDEQLQPRKTRQSSTASPASASRVQSLVDLYDGITRKVSQAQLSPVSHNGHSPVENVPSRAGKPSTEDTIDLQQAKDEAGQERGKEATAQEQASVLPSGAAEALPTTNSASDIDSQSEPDKDVPVSIDRAQEPLDATVVLEAESQKQSSISSECSSQGPAVSNTPHEPESFDAQPAGPCSRNPIPWLKVHKDIDMDLVDKLYAGLGDPAATTREVLPQTIYDSFVTTSERRTWLRVSRHGSTRRHNLADDANYRPVRWTESIVQKDTVNIVRRWMEEGSTVGRVMSSIGGAQVFAPKASTKMFSWNDTSASDPVDMSALNERLELKKSEKERRLPRPISVPGFRGFHVSASSVSSVASIGSPTTPIKEKGDAIVFSITPPPTRRALPQESSSSPAATREDVKMTPKRLSNVVSQTEPPSPNVGTTTRASTEIEPETPTEHNAEAAGGDNDDDDEWGEMVDSSTSFAAGQDDESSEIISTSFHVPLPITIPTTLATMPTPSHSVYASGASSPVSSIATLSPIFTCPISPRSRQQSMSGSIPPYGTIRPYTPSPLSATSMMDLSDLSDDVGKPRKSGYHLGDSPLFPSHTLPIGPALSVVSPVSPSPSLPTVSSSLRHSLAMGSPVVTPPGRDDTPKPVSPSGPTLLAPALDAEHAPGLLSQSTEKPTGAPPDDHSLSTEEKADIEKLLGELPNLAYMLQ</sequence>
<feature type="compositionally biased region" description="Low complexity" evidence="1">
    <location>
        <begin position="395"/>
        <end position="410"/>
    </location>
</feature>
<dbReference type="RefSeq" id="XP_070860512.1">
    <property type="nucleotide sequence ID" value="XM_071000496.1"/>
</dbReference>
<feature type="region of interest" description="Disordered" evidence="1">
    <location>
        <begin position="294"/>
        <end position="376"/>
    </location>
</feature>
<evidence type="ECO:0000313" key="2">
    <source>
        <dbReference type="EMBL" id="KAL2889332.1"/>
    </source>
</evidence>
<keyword evidence="3" id="KW-1185">Reference proteome</keyword>
<feature type="compositionally biased region" description="Polar residues" evidence="1">
    <location>
        <begin position="358"/>
        <end position="369"/>
    </location>
</feature>
<dbReference type="GeneID" id="98117650"/>
<feature type="region of interest" description="Disordered" evidence="1">
    <location>
        <begin position="630"/>
        <end position="711"/>
    </location>
</feature>
<feature type="compositionally biased region" description="Basic and acidic residues" evidence="1">
    <location>
        <begin position="155"/>
        <end position="169"/>
    </location>
</feature>
<feature type="compositionally biased region" description="Acidic residues" evidence="1">
    <location>
        <begin position="701"/>
        <end position="710"/>
    </location>
</feature>
<reference evidence="2 3" key="1">
    <citation type="submission" date="2020-05" db="EMBL/GenBank/DDBJ databases">
        <title>Ceratocystis lukuohia genome.</title>
        <authorList>
            <person name="Harrington T.C."/>
            <person name="Kim K."/>
            <person name="Mayers C.G."/>
        </authorList>
    </citation>
    <scope>NUCLEOTIDE SEQUENCE [LARGE SCALE GENOMIC DNA]</scope>
    <source>
        <strain evidence="2 3">C4212</strain>
    </source>
</reference>
<feature type="compositionally biased region" description="Polar residues" evidence="1">
    <location>
        <begin position="265"/>
        <end position="277"/>
    </location>
</feature>
<feature type="compositionally biased region" description="Basic and acidic residues" evidence="1">
    <location>
        <begin position="327"/>
        <end position="341"/>
    </location>
</feature>